<organism evidence="18 19">
    <name type="scientific">endosymbiont of Riftia pachyptila</name>
    <name type="common">vent Ph05</name>
    <dbReference type="NCBI Taxonomy" id="1048808"/>
    <lineage>
        <taxon>Bacteria</taxon>
        <taxon>Pseudomonadati</taxon>
        <taxon>Pseudomonadota</taxon>
        <taxon>Gammaproteobacteria</taxon>
        <taxon>sulfur-oxidizing symbionts</taxon>
    </lineage>
</organism>
<dbReference type="EMBL" id="AFOC01000089">
    <property type="protein sequence ID" value="EGV50335.1"/>
    <property type="molecule type" value="Genomic_DNA"/>
</dbReference>
<comment type="subunit">
    <text evidence="12">Monomer. Interacts with ssb (via C-terminus); this interaction stimulates the exonuclease activity by recruiting the enzyme to its substrate.</text>
</comment>
<evidence type="ECO:0000256" key="3">
    <source>
        <dbReference type="ARBA" id="ARBA00019900"/>
    </source>
</evidence>
<evidence type="ECO:0000256" key="9">
    <source>
        <dbReference type="ARBA" id="ARBA00022842"/>
    </source>
</evidence>
<proteinExistence type="predicted"/>
<sequence length="486" mass="55557">MSRQGLMMQTFYWHDYETWGADPKRDRPAQFGGLRTDAELEPIGEPLVIYSRPSDDMLPQPEACMVTGISPQLAYAKGVPEAEFIAQIHRELAQPGTCGVGYNSIRFDDEFTRFTLYRNLFDPYAREWQNGNSRWDIIDMVRLTHALRPEGIEWPSDAAGRPSFRLELLTAANGIAHQAAHDALSDVYATIALARLIKQRQPRLYGYLLSHRNKHQLRDLLNLKATPPILLHVSSMYPVELGCIAPVVALAQHPTNSNGVIVFDLRQDPAPLLELDDEQIHQRLFTPTADLPEGVERIPLKTVHLNKCPVLVPTNTLTAEAAERWQINLEQAERHRQQLLSAPELQAKISRVHQMKQFEPQTDPDLSLYSGPFFSEDDRRRMQQIRETPVDQLAGLHFAFDDARLPEMLFRYRARNWPETLNETERQRWDEYRQTRLFDADGGGAIQLDEYLAQLDLLAADEGLSAERRALLPQLLEWAERVAESG</sequence>
<evidence type="ECO:0000256" key="13">
    <source>
        <dbReference type="PIRNR" id="PIRNR000977"/>
    </source>
</evidence>
<dbReference type="InterPro" id="IPR058561">
    <property type="entry name" value="Exonuc_1_C"/>
</dbReference>
<dbReference type="InterPro" id="IPR023607">
    <property type="entry name" value="Exodeoxyribonuclease_I"/>
</dbReference>
<dbReference type="InterPro" id="IPR018247">
    <property type="entry name" value="EF_Hand_1_Ca_BS"/>
</dbReference>
<dbReference type="Gene3D" id="3.30.1520.20">
    <property type="entry name" value="Exonuclease ExoI, domain 2"/>
    <property type="match status" value="1"/>
</dbReference>
<name>G2DGB2_9GAMM</name>
<comment type="catalytic activity">
    <reaction evidence="1 13">
        <text>Exonucleolytic cleavage in the 3'- to 5'-direction to yield nucleoside 5'-phosphates.</text>
        <dbReference type="EC" id="3.1.11.1"/>
    </reaction>
</comment>
<evidence type="ECO:0000256" key="1">
    <source>
        <dbReference type="ARBA" id="ARBA00000563"/>
    </source>
</evidence>
<accession>G2DGB2</accession>
<evidence type="ECO:0000256" key="8">
    <source>
        <dbReference type="ARBA" id="ARBA00022839"/>
    </source>
</evidence>
<dbReference type="CDD" id="cd06138">
    <property type="entry name" value="ExoI_N"/>
    <property type="match status" value="1"/>
</dbReference>
<dbReference type="NCBIfam" id="NF008746">
    <property type="entry name" value="PRK11779.1"/>
    <property type="match status" value="1"/>
</dbReference>
<evidence type="ECO:0000256" key="4">
    <source>
        <dbReference type="ARBA" id="ARBA00022722"/>
    </source>
</evidence>
<dbReference type="InterPro" id="IPR038649">
    <property type="entry name" value="EXOI_SH3_sf"/>
</dbReference>
<dbReference type="InterPro" id="IPR036397">
    <property type="entry name" value="RNaseH_sf"/>
</dbReference>
<dbReference type="Pfam" id="PF00929">
    <property type="entry name" value="RNase_T"/>
    <property type="match status" value="1"/>
</dbReference>
<dbReference type="PROSITE" id="PS51784">
    <property type="entry name" value="EXOI_SH3"/>
    <property type="match status" value="1"/>
</dbReference>
<feature type="binding site" evidence="15">
    <location>
        <position position="15"/>
    </location>
    <ligand>
        <name>Mg(2+)</name>
        <dbReference type="ChEBI" id="CHEBI:18420"/>
        <label>1</label>
    </ligand>
</feature>
<dbReference type="EC" id="3.1.11.1" evidence="2 13"/>
<evidence type="ECO:0000259" key="17">
    <source>
        <dbReference type="PROSITE" id="PS51785"/>
    </source>
</evidence>
<feature type="domain" description="ExoI C-terminal" evidence="17">
    <location>
        <begin position="360"/>
        <end position="483"/>
    </location>
</feature>
<dbReference type="Pfam" id="PF08411">
    <property type="entry name" value="ExoI_SH3"/>
    <property type="match status" value="1"/>
</dbReference>
<dbReference type="Gene3D" id="1.10.287.1240">
    <property type="match status" value="1"/>
</dbReference>
<keyword evidence="11 13" id="KW-0234">DNA repair</keyword>
<dbReference type="PIRSF" id="PIRSF000977">
    <property type="entry name" value="Exodeoxyribonuclease_I"/>
    <property type="match status" value="1"/>
</dbReference>
<dbReference type="GO" id="GO:0046872">
    <property type="term" value="F:metal ion binding"/>
    <property type="evidence" value="ECO:0007669"/>
    <property type="project" value="UniProtKB-KW"/>
</dbReference>
<keyword evidence="19" id="KW-1185">Reference proteome</keyword>
<feature type="binding site" evidence="15">
    <location>
        <position position="186"/>
    </location>
    <ligand>
        <name>Mg(2+)</name>
        <dbReference type="ChEBI" id="CHEBI:18420"/>
        <label>2</label>
    </ligand>
</feature>
<dbReference type="GO" id="GO:0003677">
    <property type="term" value="F:DNA binding"/>
    <property type="evidence" value="ECO:0007669"/>
    <property type="project" value="UniProtKB-KW"/>
</dbReference>
<dbReference type="PROSITE" id="PS00018">
    <property type="entry name" value="EF_HAND_1"/>
    <property type="match status" value="1"/>
</dbReference>
<dbReference type="FunFam" id="3.30.420.10:FF:000033">
    <property type="entry name" value="Exodeoxyribonuclease I"/>
    <property type="match status" value="1"/>
</dbReference>
<reference evidence="18" key="1">
    <citation type="journal article" date="2011" name="ISME J.">
        <title>The endosymbionts of the deep-sea tubeworms Riftia pachyptila and Tevnia jerichonana share an identical physiology as revealed by proteogenomic analyses.</title>
        <authorList>
            <person name="Gardebrecht A."/>
            <person name="Markert S."/>
            <person name="Felbeck H."/>
            <person name="Thuermer A."/>
            <person name="Albrecht D."/>
            <person name="Wollherr A."/>
            <person name="Kabisch J."/>
            <person name="Lehmann R."/>
            <person name="Daniel R."/>
            <person name="Liesegang H."/>
            <person name="Hecker M."/>
            <person name="Sievert S.M."/>
            <person name="Schweder T."/>
        </authorList>
    </citation>
    <scope>NUCLEOTIDE SEQUENCE [LARGE SCALE GENOMIC DNA]</scope>
</reference>
<dbReference type="InterPro" id="IPR034747">
    <property type="entry name" value="EXOI_SH3"/>
</dbReference>
<dbReference type="InterPro" id="IPR013620">
    <property type="entry name" value="Exonuc_1_SH3"/>
</dbReference>
<dbReference type="Gene3D" id="3.30.420.10">
    <property type="entry name" value="Ribonuclease H-like superfamily/Ribonuclease H"/>
    <property type="match status" value="1"/>
</dbReference>
<protein>
    <recommendedName>
        <fullName evidence="3 13">Exodeoxyribonuclease I</fullName>
        <ecNumber evidence="2 13">3.1.11.1</ecNumber>
    </recommendedName>
</protein>
<dbReference type="InterPro" id="IPR012337">
    <property type="entry name" value="RNaseH-like_sf"/>
</dbReference>
<keyword evidence="7 13" id="KW-0378">Hydrolase</keyword>
<keyword evidence="9 15" id="KW-0460">Magnesium</keyword>
<comment type="caution">
    <text evidence="18">The sequence shown here is derived from an EMBL/GenBank/DDBJ whole genome shotgun (WGS) entry which is preliminary data.</text>
</comment>
<evidence type="ECO:0000256" key="5">
    <source>
        <dbReference type="ARBA" id="ARBA00022723"/>
    </source>
</evidence>
<evidence type="ECO:0000256" key="2">
    <source>
        <dbReference type="ARBA" id="ARBA00012108"/>
    </source>
</evidence>
<comment type="cofactor">
    <cofactor evidence="15">
        <name>Mg(2+)</name>
        <dbReference type="ChEBI" id="CHEBI:18420"/>
    </cofactor>
    <text evidence="15">Binds 2 Mg(2+) ions per monomer.</text>
</comment>
<evidence type="ECO:0000256" key="12">
    <source>
        <dbReference type="ARBA" id="ARBA00046792"/>
    </source>
</evidence>
<evidence type="ECO:0000259" key="16">
    <source>
        <dbReference type="PROSITE" id="PS51784"/>
    </source>
</evidence>
<dbReference type="GO" id="GO:0006281">
    <property type="term" value="P:DNA repair"/>
    <property type="evidence" value="ECO:0007669"/>
    <property type="project" value="UniProtKB-KW"/>
</dbReference>
<feature type="domain" description="ExoI SH3-like" evidence="16">
    <location>
        <begin position="202"/>
        <end position="357"/>
    </location>
</feature>
<keyword evidence="6 13" id="KW-0227">DNA damage</keyword>
<keyword evidence="8 13" id="KW-0269">Exonuclease</keyword>
<dbReference type="Proteomes" id="UP000004491">
    <property type="component" value="Unassembled WGS sequence"/>
</dbReference>
<dbReference type="PATRIC" id="fig|1048808.3.peg.2691"/>
<dbReference type="GO" id="GO:0008310">
    <property type="term" value="F:single-stranded DNA 3'-5' DNA exonuclease activity"/>
    <property type="evidence" value="ECO:0007669"/>
    <property type="project" value="UniProtKB-EC"/>
</dbReference>
<dbReference type="Pfam" id="PF26016">
    <property type="entry name" value="ExoI_C"/>
    <property type="match status" value="1"/>
</dbReference>
<keyword evidence="10" id="KW-0238">DNA-binding</keyword>
<dbReference type="AlphaFoldDB" id="G2DGB2"/>
<evidence type="ECO:0000313" key="19">
    <source>
        <dbReference type="Proteomes" id="UP000004491"/>
    </source>
</evidence>
<evidence type="ECO:0000256" key="15">
    <source>
        <dbReference type="PIRSR" id="PIRSR000977-2"/>
    </source>
</evidence>
<evidence type="ECO:0000256" key="10">
    <source>
        <dbReference type="ARBA" id="ARBA00023125"/>
    </source>
</evidence>
<dbReference type="Gene3D" id="1.20.1280.70">
    <property type="entry name" value="Exonuclease ExoI, domain 3"/>
    <property type="match status" value="1"/>
</dbReference>
<dbReference type="InterPro" id="IPR013520">
    <property type="entry name" value="Ribonucl_H"/>
</dbReference>
<dbReference type="SMART" id="SM00479">
    <property type="entry name" value="EXOIII"/>
    <property type="match status" value="1"/>
</dbReference>
<feature type="binding site" evidence="14">
    <location>
        <position position="165"/>
    </location>
    <ligand>
        <name>substrate</name>
    </ligand>
</feature>
<evidence type="ECO:0000256" key="11">
    <source>
        <dbReference type="ARBA" id="ARBA00023204"/>
    </source>
</evidence>
<dbReference type="PROSITE" id="PS51785">
    <property type="entry name" value="EXOI_C"/>
    <property type="match status" value="1"/>
</dbReference>
<dbReference type="FunFam" id="1.20.1280.70:FF:000001">
    <property type="entry name" value="Exodeoxyribonuclease I"/>
    <property type="match status" value="1"/>
</dbReference>
<keyword evidence="5 15" id="KW-0479">Metal-binding</keyword>
<feature type="binding site" evidence="15">
    <location>
        <position position="17"/>
    </location>
    <ligand>
        <name>Mg(2+)</name>
        <dbReference type="ChEBI" id="CHEBI:18420"/>
        <label>2</label>
    </ligand>
</feature>
<dbReference type="SUPFAM" id="SSF53098">
    <property type="entry name" value="Ribonuclease H-like"/>
    <property type="match status" value="1"/>
</dbReference>
<evidence type="ECO:0000313" key="18">
    <source>
        <dbReference type="EMBL" id="EGV50335.1"/>
    </source>
</evidence>
<evidence type="ECO:0000256" key="7">
    <source>
        <dbReference type="ARBA" id="ARBA00022801"/>
    </source>
</evidence>
<feature type="binding site" evidence="14">
    <location>
        <position position="17"/>
    </location>
    <ligand>
        <name>substrate</name>
    </ligand>
</feature>
<gene>
    <name evidence="18" type="primary">sbcB</name>
    <name evidence="18" type="ORF">Rifp1Sym_dj00050</name>
</gene>
<keyword evidence="4 13" id="KW-0540">Nuclease</keyword>
<evidence type="ECO:0000256" key="14">
    <source>
        <dbReference type="PIRSR" id="PIRSR000977-1"/>
    </source>
</evidence>
<evidence type="ECO:0000256" key="6">
    <source>
        <dbReference type="ARBA" id="ARBA00022763"/>
    </source>
</evidence>